<gene>
    <name evidence="7" type="ORF">H2201_004252</name>
</gene>
<dbReference type="Pfam" id="PF03098">
    <property type="entry name" value="An_peroxidase"/>
    <property type="match status" value="2"/>
</dbReference>
<evidence type="ECO:0000313" key="7">
    <source>
        <dbReference type="EMBL" id="KAJ9665561.1"/>
    </source>
</evidence>
<dbReference type="InterPro" id="IPR001128">
    <property type="entry name" value="Cyt_P450"/>
</dbReference>
<organism evidence="7 8">
    <name type="scientific">Coniosporium apollinis</name>
    <dbReference type="NCBI Taxonomy" id="61459"/>
    <lineage>
        <taxon>Eukaryota</taxon>
        <taxon>Fungi</taxon>
        <taxon>Dikarya</taxon>
        <taxon>Ascomycota</taxon>
        <taxon>Pezizomycotina</taxon>
        <taxon>Dothideomycetes</taxon>
        <taxon>Dothideomycetes incertae sedis</taxon>
        <taxon>Coniosporium</taxon>
    </lineage>
</organism>
<dbReference type="Proteomes" id="UP001172684">
    <property type="component" value="Unassembled WGS sequence"/>
</dbReference>
<accession>A0ABQ9NV83</accession>
<feature type="compositionally biased region" description="Basic and acidic residues" evidence="6">
    <location>
        <begin position="60"/>
        <end position="72"/>
    </location>
</feature>
<dbReference type="PRINTS" id="PR00457">
    <property type="entry name" value="ANPEROXIDASE"/>
</dbReference>
<dbReference type="InterPro" id="IPR050783">
    <property type="entry name" value="Oxylipin_biosynth_metab"/>
</dbReference>
<dbReference type="CDD" id="cd09817">
    <property type="entry name" value="linoleate_diol_synthase_like"/>
    <property type="match status" value="1"/>
</dbReference>
<dbReference type="Pfam" id="PF00067">
    <property type="entry name" value="p450"/>
    <property type="match status" value="1"/>
</dbReference>
<keyword evidence="2" id="KW-0479">Metal-binding</keyword>
<dbReference type="EMBL" id="JAPDRL010000027">
    <property type="protein sequence ID" value="KAJ9665561.1"/>
    <property type="molecule type" value="Genomic_DNA"/>
</dbReference>
<keyword evidence="8" id="KW-1185">Reference proteome</keyword>
<comment type="caution">
    <text evidence="7">The sequence shown here is derived from an EMBL/GenBank/DDBJ whole genome shotgun (WGS) entry which is preliminary data.</text>
</comment>
<keyword evidence="5" id="KW-0408">Iron</keyword>
<dbReference type="InterPro" id="IPR036396">
    <property type="entry name" value="Cyt_P450_sf"/>
</dbReference>
<dbReference type="InterPro" id="IPR010255">
    <property type="entry name" value="Haem_peroxidase_sf"/>
</dbReference>
<dbReference type="SUPFAM" id="SSF48113">
    <property type="entry name" value="Heme-dependent peroxidases"/>
    <property type="match status" value="1"/>
</dbReference>
<protein>
    <recommendedName>
        <fullName evidence="9">Prostaglandin-endoperoxide synthase 1</fullName>
    </recommendedName>
</protein>
<evidence type="ECO:0000256" key="4">
    <source>
        <dbReference type="ARBA" id="ARBA00023002"/>
    </source>
</evidence>
<evidence type="ECO:0000256" key="5">
    <source>
        <dbReference type="ARBA" id="ARBA00023004"/>
    </source>
</evidence>
<dbReference type="PROSITE" id="PS50292">
    <property type="entry name" value="PEROXIDASE_3"/>
    <property type="match status" value="1"/>
</dbReference>
<feature type="compositionally biased region" description="Low complexity" evidence="6">
    <location>
        <begin position="41"/>
        <end position="59"/>
    </location>
</feature>
<evidence type="ECO:0000256" key="2">
    <source>
        <dbReference type="ARBA" id="ARBA00022723"/>
    </source>
</evidence>
<dbReference type="InterPro" id="IPR037120">
    <property type="entry name" value="Haem_peroxidase_sf_animal"/>
</dbReference>
<feature type="region of interest" description="Disordered" evidence="6">
    <location>
        <begin position="1"/>
        <end position="72"/>
    </location>
</feature>
<keyword evidence="4" id="KW-0560">Oxidoreductase</keyword>
<name>A0ABQ9NV83_9PEZI</name>
<dbReference type="InterPro" id="IPR034812">
    <property type="entry name" value="Ppo-like_N"/>
</dbReference>
<keyword evidence="3" id="KW-0223">Dioxygenase</keyword>
<dbReference type="SUPFAM" id="SSF48264">
    <property type="entry name" value="Cytochrome P450"/>
    <property type="match status" value="1"/>
</dbReference>
<evidence type="ECO:0000256" key="1">
    <source>
        <dbReference type="ARBA" id="ARBA00011881"/>
    </source>
</evidence>
<dbReference type="PANTHER" id="PTHR11903">
    <property type="entry name" value="PROSTAGLANDIN G/H SYNTHASE"/>
    <property type="match status" value="1"/>
</dbReference>
<evidence type="ECO:0000256" key="3">
    <source>
        <dbReference type="ARBA" id="ARBA00022964"/>
    </source>
</evidence>
<dbReference type="CDD" id="cd20612">
    <property type="entry name" value="CYP_LDS-like_C"/>
    <property type="match status" value="1"/>
</dbReference>
<proteinExistence type="predicted"/>
<reference evidence="7" key="1">
    <citation type="submission" date="2022-10" db="EMBL/GenBank/DDBJ databases">
        <title>Culturing micro-colonial fungi from biological soil crusts in the Mojave desert and describing Neophaeococcomyces mojavensis, and introducing the new genera and species Taxawa tesnikishii.</title>
        <authorList>
            <person name="Kurbessoian T."/>
            <person name="Stajich J.E."/>
        </authorList>
    </citation>
    <scope>NUCLEOTIDE SEQUENCE</scope>
    <source>
        <strain evidence="7">TK_1</strain>
    </source>
</reference>
<dbReference type="Gene3D" id="1.10.630.10">
    <property type="entry name" value="Cytochrome P450"/>
    <property type="match status" value="1"/>
</dbReference>
<sequence length="1181" mass="133163">MAPTQNGTQNGTEDEDREPSSPSELDRVVGGFVNSVTDTVSSFLHGNSSNSGSHSGSHSLDPKVKSEIKEERKKPKDYFKEFAQLIGQIRKPLPTGTGNGTDLNISDDGPGVLDDIAREIGEDISAFTHLGVHGDLRSLMEIGVLKKLGQPTDDKRYLMEAMIKAAAGLPETSKKRKELTDEFITRLWSDLGHPPQSYLGKPYQYRQADGSYNSLLSPHVGKANTPYARTAKPAKIQIGALPDPGVIFDSVMARKRSEKHPNRISSMLFYLASIIIHDIFRTDREDFNISKTSSYLDLSPLYGISDAEQKGGKEPNGKEVIGIRTGYDGKIKADTFAETRLLSFPPGVSVLLIMFNRFHNFVVEQLAMINEKGRFPKPEKEDGKVPQWTQYDEDLFQHGRLVTSGLYINIILTDYVRTILNLQRTDSSWNLDPRIEIKDGPPMGVGNQCAAEFNLVYRWHSTVSDRDEKWTEELWKDLVGDKKPEDVTLPEFRQALGKLEARLAKDPGERSLAGLKRQGNGTFKDEELVKILKESIEDCANSFGAQRVPKVLRLIEILGIEQARSWDLASLNEFRKYFGLTPHETFESINDDPEVAKTLKHLYDHPDLVELYPGLVVEKGKKPMTPGSGLCPSYTVSRAVLSDAVAVVRGDRFYTIDYHPKKLTNWGFAEVHPDPSVDHGCMFYKLILRAFPDHFEPNSIYAHYPLTVPEEMRDIMIKLEKENRYSWAPPQGPPPMHMTFSYAAADRILGDKETFNVTWGKAMEYLMGPSAKNFMLSGDGFNNEQSRREVSRALYNVDDWEMQVKNFYETTTLKLIKAKGYKLGKLNQVDIIRDVGNLAHVHFCSELFFLPLKTKERPGVFSEYELYLILSAVFVCVFFDLDKANSFNLRLKAHKATQQLGNLVQANVAEIKAGGRLSRLMQAIYPRDTALRRYGIHLIDRLLQSYPNTEELVWGHILGTAGGMVPNQGQLFGQTIEYFLTTEEGRSHLPAMKALADQDTREADEKLMHYFLEGSRLYGETGVFRRATADTEIQDKFEGHESTVKVKKGDIVMVNLRAASHDEDKFKGAHEINLNRPIDDYIHLGAGPHQCLGLPMTRIALTAMLKTIVKLPDLWPAAGPQGKVHKIAKPMHGHHLPEYAAYHAYLTENHARLFPFPCSLKVNWSGDFEFDKDDDDKDDME</sequence>
<dbReference type="PANTHER" id="PTHR11903:SF13">
    <property type="entry name" value="LINOLEATE 10R-LIPOXYGENASE"/>
    <property type="match status" value="1"/>
</dbReference>
<comment type="subunit">
    <text evidence="1">Homotetramer.</text>
</comment>
<feature type="compositionally biased region" description="Polar residues" evidence="6">
    <location>
        <begin position="1"/>
        <end position="11"/>
    </location>
</feature>
<evidence type="ECO:0000256" key="6">
    <source>
        <dbReference type="SAM" id="MobiDB-lite"/>
    </source>
</evidence>
<evidence type="ECO:0008006" key="9">
    <source>
        <dbReference type="Google" id="ProtNLM"/>
    </source>
</evidence>
<evidence type="ECO:0000313" key="8">
    <source>
        <dbReference type="Proteomes" id="UP001172684"/>
    </source>
</evidence>
<dbReference type="Gene3D" id="1.10.640.10">
    <property type="entry name" value="Haem peroxidase domain superfamily, animal type"/>
    <property type="match status" value="1"/>
</dbReference>
<dbReference type="InterPro" id="IPR019791">
    <property type="entry name" value="Haem_peroxidase_animal"/>
</dbReference>